<evidence type="ECO:0000313" key="3">
    <source>
        <dbReference type="EnsemblPlants" id="Kaladp0056s0106.1.v1.1"/>
    </source>
</evidence>
<proteinExistence type="predicted"/>
<dbReference type="Proteomes" id="UP000594263">
    <property type="component" value="Unplaced"/>
</dbReference>
<name>A0A7N0UA24_KALFE</name>
<evidence type="ECO:0000259" key="2">
    <source>
        <dbReference type="Pfam" id="PF23156"/>
    </source>
</evidence>
<dbReference type="PANTHER" id="PTHR33270">
    <property type="entry name" value="BNAC05G50380D PROTEIN"/>
    <property type="match status" value="1"/>
</dbReference>
<feature type="region of interest" description="Disordered" evidence="1">
    <location>
        <begin position="1"/>
        <end position="37"/>
    </location>
</feature>
<dbReference type="PANTHER" id="PTHR33270:SF24">
    <property type="entry name" value="EXPRESSED PROTEIN"/>
    <property type="match status" value="1"/>
</dbReference>
<sequence>MGRREKQAERSSSFYRRTAPATELRLPNLRTHETTPRPQQLTKLLLNVTVHGSVGRPMHVVATSNSTVGDLIALAVWQYAKEGRRPILPSTEPARFDLHRSQFSLDSLDRDEKVTNLGFRNFFLFRKVTEDEGETESSGSVSCVDKAERAV</sequence>
<organism evidence="3 4">
    <name type="scientific">Kalanchoe fedtschenkoi</name>
    <name type="common">Lavender scallops</name>
    <name type="synonym">South American air plant</name>
    <dbReference type="NCBI Taxonomy" id="63787"/>
    <lineage>
        <taxon>Eukaryota</taxon>
        <taxon>Viridiplantae</taxon>
        <taxon>Streptophyta</taxon>
        <taxon>Embryophyta</taxon>
        <taxon>Tracheophyta</taxon>
        <taxon>Spermatophyta</taxon>
        <taxon>Magnoliopsida</taxon>
        <taxon>eudicotyledons</taxon>
        <taxon>Gunneridae</taxon>
        <taxon>Pentapetalae</taxon>
        <taxon>Saxifragales</taxon>
        <taxon>Crassulaceae</taxon>
        <taxon>Kalanchoe</taxon>
    </lineage>
</organism>
<protein>
    <recommendedName>
        <fullName evidence="2">DUF7054 domain-containing protein</fullName>
    </recommendedName>
</protein>
<dbReference type="EnsemblPlants" id="Kaladp0056s0106.1.v1.1">
    <property type="protein sequence ID" value="Kaladp0056s0106.1.v1.1"/>
    <property type="gene ID" value="Kaladp0056s0106.v1.1"/>
</dbReference>
<dbReference type="OMA" id="RMCKIRR"/>
<keyword evidence="4" id="KW-1185">Reference proteome</keyword>
<dbReference type="AlphaFoldDB" id="A0A7N0UA24"/>
<reference evidence="3" key="1">
    <citation type="submission" date="2021-01" db="UniProtKB">
        <authorList>
            <consortium name="EnsemblPlants"/>
        </authorList>
    </citation>
    <scope>IDENTIFICATION</scope>
</reference>
<evidence type="ECO:0000256" key="1">
    <source>
        <dbReference type="SAM" id="MobiDB-lite"/>
    </source>
</evidence>
<dbReference type="InterPro" id="IPR040358">
    <property type="entry name" value="At4g22758-like"/>
</dbReference>
<dbReference type="Pfam" id="PF23156">
    <property type="entry name" value="DUF7054"/>
    <property type="match status" value="1"/>
</dbReference>
<accession>A0A7N0UA24</accession>
<evidence type="ECO:0000313" key="4">
    <source>
        <dbReference type="Proteomes" id="UP000594263"/>
    </source>
</evidence>
<feature type="domain" description="DUF7054" evidence="2">
    <location>
        <begin position="41"/>
        <end position="124"/>
    </location>
</feature>
<dbReference type="Gramene" id="Kaladp0056s0106.1.v1.1">
    <property type="protein sequence ID" value="Kaladp0056s0106.1.v1.1"/>
    <property type="gene ID" value="Kaladp0056s0106.v1.1"/>
</dbReference>
<dbReference type="InterPro" id="IPR055482">
    <property type="entry name" value="DUF7054"/>
</dbReference>